<feature type="transmembrane region" description="Helical" evidence="2">
    <location>
        <begin position="278"/>
        <end position="299"/>
    </location>
</feature>
<gene>
    <name evidence="3" type="ORF">HAND1043_LOCUS19283</name>
</gene>
<keyword evidence="2" id="KW-0472">Membrane</keyword>
<keyword evidence="2" id="KW-0812">Transmembrane</keyword>
<name>A0A7S0Y5N2_HEMAN</name>
<feature type="transmembrane region" description="Helical" evidence="2">
    <location>
        <begin position="311"/>
        <end position="336"/>
    </location>
</feature>
<feature type="compositionally biased region" description="Low complexity" evidence="1">
    <location>
        <begin position="828"/>
        <end position="840"/>
    </location>
</feature>
<protein>
    <submittedName>
        <fullName evidence="3">Uncharacterized protein</fullName>
    </submittedName>
</protein>
<accession>A0A7S0Y5N2</accession>
<sequence length="1058" mass="114213">MPGQPSAKRVDRLCFHAQRSCLLSARMLDRHRTKPESLGLAPRDVSYALFSSTPIENTLRVRWMRWLCTLVLVAFSALYAVRVTGASSKTHIPGTYAHYRFTALQARNGSTPVMPGISDFGLLRLGEASGAGAVSNQGYALPCKALHGAKRVVEGASMWLEVPSNSSRSDFHSWYIVTLEGDNTEMQDAVRFILEASDDKEAWTTVGSSSHVHYLTDVVFTQGVAAVPRERGAPLSFDASWSSEYFFFFFVMSLPQYVLLLITVLLSHFGKPQLVKPSLLFTLGFQVIMRFICAVLFLVRESRMEPSGGPHGYALTVYSVMWTLTGMAGFAIVALFEEAFEVFFFIGGGVRILLQVTLHQQLFGRFISLTPSAGHVPASLAWIAVGAIIAFFRIKHLRWAVIGVQPGRLAYDAAWQSIVSDRELELDRLQVVVRRIKGRTASCTTVQITRGVPSGALDRVLLNNILRQDPRDAKLQKMRELASGPSGDVALESASSVVVASTLGLPPPPSQSSNQVAPMLSPHTAGLSGTASPTGSFTRTFSSVFNLFINDNVNVNPGGVTKGTWTYFAASVLQSERLNNLVCTWATGPPVSLSPSPVRSLDQLHSQAFLVHDVFAEWVVGLAQMFKGKFKLRPQSSADSRGGARFAEWDGDGEWSGKFALGGIKAVSSCVEKLDVAYGRDVSLMLDMVRETLYFEAISDIETCLEQIEADPRVEIVRIKSTMHTDGEGDPVCFSGLRFVSVYVRFTGSEDARSLCVDTHVCELLLLLTDIGRVQTAKMHSAYKELRRCRRSMSKLGRVTRWIVLHGTTFSGANGQQISPDNSKKVLATGTSGASQAASAEDGTAHPEHGDGAAAAAAGGGGGDVNQEGATPAAAQSAREGDTPAPGAGGPRRIVAMVRRTGSDPLLVRVGSVGSIDVSEWAVTSFGLPVGPKMLDLLEDLGRMNALGISDFLDRRWDAVRTNMVDTSSLGSLFFSTCPVSAALQKWQWQIFCFLSGLFTFIPPTIAALSYSSAHNGGFAFGPFLHYRLDVTLLRDGTTGGGVSGPGVSDFGIIGLSG</sequence>
<feature type="transmembrane region" description="Helical" evidence="2">
    <location>
        <begin position="63"/>
        <end position="81"/>
    </location>
</feature>
<feature type="transmembrane region" description="Helical" evidence="2">
    <location>
        <begin position="245"/>
        <end position="266"/>
    </location>
</feature>
<evidence type="ECO:0000256" key="1">
    <source>
        <dbReference type="SAM" id="MobiDB-lite"/>
    </source>
</evidence>
<reference evidence="3" key="1">
    <citation type="submission" date="2021-01" db="EMBL/GenBank/DDBJ databases">
        <authorList>
            <person name="Corre E."/>
            <person name="Pelletier E."/>
            <person name="Niang G."/>
            <person name="Scheremetjew M."/>
            <person name="Finn R."/>
            <person name="Kale V."/>
            <person name="Holt S."/>
            <person name="Cochrane G."/>
            <person name="Meng A."/>
            <person name="Brown T."/>
            <person name="Cohen L."/>
        </authorList>
    </citation>
    <scope>NUCLEOTIDE SEQUENCE</scope>
    <source>
        <strain evidence="3">CCMP441</strain>
    </source>
</reference>
<keyword evidence="2" id="KW-1133">Transmembrane helix</keyword>
<dbReference type="EMBL" id="HBFK01031731">
    <property type="protein sequence ID" value="CAD8752777.1"/>
    <property type="molecule type" value="Transcribed_RNA"/>
</dbReference>
<evidence type="ECO:0000313" key="3">
    <source>
        <dbReference type="EMBL" id="CAD8752777.1"/>
    </source>
</evidence>
<proteinExistence type="predicted"/>
<dbReference type="AlphaFoldDB" id="A0A7S0Y5N2"/>
<feature type="region of interest" description="Disordered" evidence="1">
    <location>
        <begin position="813"/>
        <end position="891"/>
    </location>
</feature>
<organism evidence="3">
    <name type="scientific">Hemiselmis andersenii</name>
    <name type="common">Cryptophyte alga</name>
    <dbReference type="NCBI Taxonomy" id="464988"/>
    <lineage>
        <taxon>Eukaryota</taxon>
        <taxon>Cryptophyceae</taxon>
        <taxon>Cryptomonadales</taxon>
        <taxon>Hemiselmidaceae</taxon>
        <taxon>Hemiselmis</taxon>
    </lineage>
</organism>
<evidence type="ECO:0000256" key="2">
    <source>
        <dbReference type="SAM" id="Phobius"/>
    </source>
</evidence>